<accession>A0A162QXV7</accession>
<feature type="disulfide bond" evidence="10">
    <location>
        <begin position="289"/>
        <end position="300"/>
    </location>
</feature>
<dbReference type="EMBL" id="LRGB01000248">
    <property type="protein sequence ID" value="KZS20053.1"/>
    <property type="molecule type" value="Genomic_DNA"/>
</dbReference>
<feature type="disulfide bond" evidence="10">
    <location>
        <begin position="232"/>
        <end position="252"/>
    </location>
</feature>
<dbReference type="PANTHER" id="PTHR10680">
    <property type="entry name" value="PEPTIDYL-GLYCINE ALPHA-AMIDATING MONOOXYGENASE"/>
    <property type="match status" value="1"/>
</dbReference>
<keyword evidence="3" id="KW-0732">Signal</keyword>
<keyword evidence="14" id="KW-1185">Reference proteome</keyword>
<evidence type="ECO:0000313" key="13">
    <source>
        <dbReference type="EMBL" id="KZS20053.1"/>
    </source>
</evidence>
<feature type="binding site" evidence="9">
    <location>
        <position position="277"/>
    </location>
    <ligand>
        <name>Zn(2+)</name>
        <dbReference type="ChEBI" id="CHEBI:29105"/>
        <note>catalytic</note>
    </ligand>
</feature>
<dbReference type="GO" id="GO:0005576">
    <property type="term" value="C:extracellular region"/>
    <property type="evidence" value="ECO:0007669"/>
    <property type="project" value="TreeGrafter"/>
</dbReference>
<evidence type="ECO:0000256" key="4">
    <source>
        <dbReference type="ARBA" id="ARBA00022737"/>
    </source>
</evidence>
<evidence type="ECO:0000313" key="14">
    <source>
        <dbReference type="Proteomes" id="UP000076858"/>
    </source>
</evidence>
<evidence type="ECO:0000256" key="11">
    <source>
        <dbReference type="PROSITE-ProRule" id="PRU00504"/>
    </source>
</evidence>
<keyword evidence="12" id="KW-0812">Transmembrane</keyword>
<feature type="binding site" evidence="8">
    <location>
        <position position="251"/>
    </location>
    <ligand>
        <name>a protein</name>
        <dbReference type="ChEBI" id="CHEBI:16541"/>
    </ligand>
    <ligandPart>
        <name>C-terminal Xaa-(2S)-2-hydroxyglycine residue</name>
        <dbReference type="ChEBI" id="CHEBI:142768"/>
    </ligandPart>
</feature>
<dbReference type="GO" id="GO:0016020">
    <property type="term" value="C:membrane"/>
    <property type="evidence" value="ECO:0007669"/>
    <property type="project" value="InterPro"/>
</dbReference>
<gene>
    <name evidence="13" type="ORF">APZ42_013361</name>
</gene>
<dbReference type="PANTHER" id="PTHR10680:SF36">
    <property type="entry name" value="PEPTIDYL-ALPHA-HYDROXYGLYCINE ALPHA-AMIDATING LYASE 1"/>
    <property type="match status" value="1"/>
</dbReference>
<dbReference type="AlphaFoldDB" id="A0A162QXV7"/>
<dbReference type="GO" id="GO:0004598">
    <property type="term" value="F:peptidylamidoglycolate lyase activity"/>
    <property type="evidence" value="ECO:0007669"/>
    <property type="project" value="UniProtKB-EC"/>
</dbReference>
<dbReference type="GO" id="GO:0046872">
    <property type="term" value="F:metal ion binding"/>
    <property type="evidence" value="ECO:0007669"/>
    <property type="project" value="UniProtKB-KW"/>
</dbReference>
<feature type="transmembrane region" description="Helical" evidence="12">
    <location>
        <begin position="7"/>
        <end position="25"/>
    </location>
</feature>
<evidence type="ECO:0000256" key="10">
    <source>
        <dbReference type="PIRSR" id="PIRSR600720-3"/>
    </source>
</evidence>
<feature type="binding site" evidence="9">
    <location>
        <position position="184"/>
    </location>
    <ligand>
        <name>Zn(2+)</name>
        <dbReference type="ChEBI" id="CHEBI:29105"/>
        <note>catalytic</note>
    </ligand>
</feature>
<comment type="caution">
    <text evidence="13">The sequence shown here is derived from an EMBL/GenBank/DDBJ whole genome shotgun (WGS) entry which is preliminary data.</text>
</comment>
<feature type="binding site" evidence="9">
    <location>
        <position position="119"/>
    </location>
    <ligand>
        <name>Ca(2+)</name>
        <dbReference type="ChEBI" id="CHEBI:29108"/>
        <note>structural</note>
    </ligand>
</feature>
<dbReference type="GO" id="GO:0006518">
    <property type="term" value="P:peptide metabolic process"/>
    <property type="evidence" value="ECO:0007669"/>
    <property type="project" value="InterPro"/>
</dbReference>
<feature type="binding site" evidence="9">
    <location>
        <position position="186"/>
    </location>
    <ligand>
        <name>Ca(2+)</name>
        <dbReference type="ChEBI" id="CHEBI:29108"/>
        <note>structural</note>
    </ligand>
</feature>
<feature type="repeat" description="NHL" evidence="11">
    <location>
        <begin position="169"/>
        <end position="210"/>
    </location>
</feature>
<keyword evidence="12" id="KW-0472">Membrane</keyword>
<evidence type="ECO:0000256" key="6">
    <source>
        <dbReference type="ARBA" id="ARBA00023180"/>
    </source>
</evidence>
<keyword evidence="9" id="KW-0862">Zinc</keyword>
<dbReference type="PROSITE" id="PS51125">
    <property type="entry name" value="NHL"/>
    <property type="match status" value="2"/>
</dbReference>
<dbReference type="Proteomes" id="UP000076858">
    <property type="component" value="Unassembled WGS sequence"/>
</dbReference>
<reference evidence="13 14" key="1">
    <citation type="submission" date="2016-03" db="EMBL/GenBank/DDBJ databases">
        <title>EvidentialGene: Evidence-directed Construction of Genes on Genomes.</title>
        <authorList>
            <person name="Gilbert D.G."/>
            <person name="Choi J.-H."/>
            <person name="Mockaitis K."/>
            <person name="Colbourne J."/>
            <person name="Pfrender M."/>
        </authorList>
    </citation>
    <scope>NUCLEOTIDE SEQUENCE [LARGE SCALE GENOMIC DNA]</scope>
    <source>
        <strain evidence="13 14">Xinb3</strain>
        <tissue evidence="13">Complete organism</tissue>
    </source>
</reference>
<dbReference type="CDD" id="cd14958">
    <property type="entry name" value="NHL_PAL_like"/>
    <property type="match status" value="1"/>
</dbReference>
<keyword evidence="7 13" id="KW-0456">Lyase</keyword>
<dbReference type="InterPro" id="IPR011042">
    <property type="entry name" value="6-blade_b-propeller_TolB-like"/>
</dbReference>
<sequence length="429" mass="46657">MPFRRREAKGITGFLHFSIFCLWSPVIMGKYANVVAVGLIGLLCLLDGYSARRLKTEQAEIEQRQLLNILPSWLERLRNNLPSSLTGRSASADVPAATKPAEVLNWPSIELDVGQITGVAVDDKSNPVILHRGNVKWDGGSFDSSGQYNRIDDGPIKNDTIVTLDAATGSLLDHWGSNLFYMPHGLEVDAEGSTWVTDVALHQVFKFPKGSQVPSLTLGEAFVSGSDDKHFCKPTDVAVSSSGIFFVSDGYCNKRILKFDADGRLLDVFTGPFNIVHSLTLMEEKDALCVADRENSRIVCIHAGLKEGPGQAKFGSPYGPAGYKGKHVGRVFAVAAKGQQLYAVFGSIFLGMSDGKTFDLDSLSTLSRWTPANVRFLAARTMSPCLGTVKPCTSFKSDPTASTNSPSNENPNIWGSIQRLNDYSQTIID</sequence>
<keyword evidence="2 9" id="KW-0479">Metal-binding</keyword>
<keyword evidence="12" id="KW-1133">Transmembrane helix</keyword>
<keyword evidence="4" id="KW-0677">Repeat</keyword>
<protein>
    <recommendedName>
        <fullName evidence="1">peptidylamidoglycolate lyase</fullName>
        <ecNumber evidence="1">4.3.2.5</ecNumber>
    </recommendedName>
</protein>
<evidence type="ECO:0000256" key="12">
    <source>
        <dbReference type="SAM" id="Phobius"/>
    </source>
</evidence>
<feature type="binding site" evidence="8">
    <location>
        <position position="132"/>
    </location>
    <ligand>
        <name>a protein</name>
        <dbReference type="ChEBI" id="CHEBI:16541"/>
    </ligand>
    <ligandPart>
        <name>C-terminal Xaa-(2S)-2-hydroxyglycine residue</name>
        <dbReference type="ChEBI" id="CHEBI:142768"/>
    </ligandPart>
</feature>
<dbReference type="EC" id="4.3.2.5" evidence="1"/>
<dbReference type="SUPFAM" id="SSF101898">
    <property type="entry name" value="NHL repeat"/>
    <property type="match status" value="1"/>
</dbReference>
<evidence type="ECO:0000256" key="5">
    <source>
        <dbReference type="ARBA" id="ARBA00023157"/>
    </source>
</evidence>
<proteinExistence type="predicted"/>
<evidence type="ECO:0000256" key="8">
    <source>
        <dbReference type="PIRSR" id="PIRSR600720-1"/>
    </source>
</evidence>
<feature type="repeat" description="NHL" evidence="11">
    <location>
        <begin position="223"/>
        <end position="262"/>
    </location>
</feature>
<dbReference type="PRINTS" id="PR00790">
    <property type="entry name" value="PAMONOXGNASE"/>
</dbReference>
<keyword evidence="5 10" id="KW-1015">Disulfide bond</keyword>
<evidence type="ECO:0000256" key="1">
    <source>
        <dbReference type="ARBA" id="ARBA00012343"/>
    </source>
</evidence>
<evidence type="ECO:0000256" key="3">
    <source>
        <dbReference type="ARBA" id="ARBA00022729"/>
    </source>
</evidence>
<evidence type="ECO:0000256" key="2">
    <source>
        <dbReference type="ARBA" id="ARBA00022723"/>
    </source>
</evidence>
<keyword evidence="6" id="KW-0325">Glycoprotein</keyword>
<evidence type="ECO:0000256" key="9">
    <source>
        <dbReference type="PIRSR" id="PIRSR600720-2"/>
    </source>
</evidence>
<dbReference type="Gene3D" id="2.120.10.30">
    <property type="entry name" value="TolB, C-terminal domain"/>
    <property type="match status" value="1"/>
</dbReference>
<dbReference type="Pfam" id="PF01436">
    <property type="entry name" value="NHL"/>
    <property type="match status" value="1"/>
</dbReference>
<name>A0A162QXV7_9CRUS</name>
<dbReference type="OrthoDB" id="10018185at2759"/>
<keyword evidence="9" id="KW-0106">Calcium</keyword>
<comment type="cofactor">
    <cofactor evidence="9">
        <name>Zn(2+)</name>
        <dbReference type="ChEBI" id="CHEBI:29105"/>
    </cofactor>
    <text evidence="9">Binds one Zn(2+) ion per subunit.</text>
</comment>
<dbReference type="InterPro" id="IPR000720">
    <property type="entry name" value="PHM/PAL"/>
</dbReference>
<feature type="binding site" evidence="8">
    <location>
        <position position="293"/>
    </location>
    <ligand>
        <name>a protein</name>
        <dbReference type="ChEBI" id="CHEBI:16541"/>
    </ligand>
    <ligandPart>
        <name>C-terminal Xaa-(2S)-2-hydroxyglycine residue</name>
        <dbReference type="ChEBI" id="CHEBI:142768"/>
    </ligandPart>
</feature>
<evidence type="ECO:0000256" key="7">
    <source>
        <dbReference type="ARBA" id="ARBA00023239"/>
    </source>
</evidence>
<dbReference type="InterPro" id="IPR001258">
    <property type="entry name" value="NHL_repeat"/>
</dbReference>
<organism evidence="13 14">
    <name type="scientific">Daphnia magna</name>
    <dbReference type="NCBI Taxonomy" id="35525"/>
    <lineage>
        <taxon>Eukaryota</taxon>
        <taxon>Metazoa</taxon>
        <taxon>Ecdysozoa</taxon>
        <taxon>Arthropoda</taxon>
        <taxon>Crustacea</taxon>
        <taxon>Branchiopoda</taxon>
        <taxon>Diplostraca</taxon>
        <taxon>Cladocera</taxon>
        <taxon>Anomopoda</taxon>
        <taxon>Daphniidae</taxon>
        <taxon>Daphnia</taxon>
    </lineage>
</organism>
<dbReference type="STRING" id="35525.A0A162QXV7"/>